<dbReference type="Gene3D" id="3.30.450.20">
    <property type="entry name" value="PAS domain"/>
    <property type="match status" value="2"/>
</dbReference>
<dbReference type="EC" id="2.7.13.3" evidence="3"/>
<dbReference type="SMART" id="SM00091">
    <property type="entry name" value="PAS"/>
    <property type="match status" value="1"/>
</dbReference>
<evidence type="ECO:0000259" key="16">
    <source>
        <dbReference type="PROSITE" id="PS50112"/>
    </source>
</evidence>
<dbReference type="PROSITE" id="PS50112">
    <property type="entry name" value="PAS"/>
    <property type="match status" value="1"/>
</dbReference>
<dbReference type="SUPFAM" id="SSF55890">
    <property type="entry name" value="Sporulation response regulatory protein Spo0B"/>
    <property type="match status" value="1"/>
</dbReference>
<dbReference type="SUPFAM" id="SSF103190">
    <property type="entry name" value="Sensory domain-like"/>
    <property type="match status" value="1"/>
</dbReference>
<dbReference type="PRINTS" id="PR00344">
    <property type="entry name" value="BCTRLSENSOR"/>
</dbReference>
<evidence type="ECO:0000256" key="9">
    <source>
        <dbReference type="ARBA" id="ARBA00022777"/>
    </source>
</evidence>
<dbReference type="GO" id="GO:0016301">
    <property type="term" value="F:kinase activity"/>
    <property type="evidence" value="ECO:0007669"/>
    <property type="project" value="UniProtKB-KW"/>
</dbReference>
<evidence type="ECO:0000259" key="15">
    <source>
        <dbReference type="PROSITE" id="PS50109"/>
    </source>
</evidence>
<comment type="subcellular location">
    <subcellularLocation>
        <location evidence="2">Cell membrane</location>
        <topology evidence="2">Multi-pass membrane protein</topology>
    </subcellularLocation>
</comment>
<evidence type="ECO:0000256" key="4">
    <source>
        <dbReference type="ARBA" id="ARBA00022475"/>
    </source>
</evidence>
<dbReference type="InterPro" id="IPR033463">
    <property type="entry name" value="sCache_3"/>
</dbReference>
<keyword evidence="11 14" id="KW-1133">Transmembrane helix</keyword>
<dbReference type="RefSeq" id="WP_345440124.1">
    <property type="nucleotide sequence ID" value="NZ_BAABKO010000005.1"/>
</dbReference>
<dbReference type="InterPro" id="IPR005467">
    <property type="entry name" value="His_kinase_dom"/>
</dbReference>
<comment type="caution">
    <text evidence="17">The sequence shown here is derived from an EMBL/GenBank/DDBJ whole genome shotgun (WGS) entry which is preliminary data.</text>
</comment>
<dbReference type="InterPro" id="IPR029151">
    <property type="entry name" value="Sensor-like_sf"/>
</dbReference>
<evidence type="ECO:0000256" key="14">
    <source>
        <dbReference type="SAM" id="Phobius"/>
    </source>
</evidence>
<dbReference type="SUPFAM" id="SSF55785">
    <property type="entry name" value="PYP-like sensor domain (PAS domain)"/>
    <property type="match status" value="1"/>
</dbReference>
<reference evidence="18" key="1">
    <citation type="journal article" date="2019" name="Int. J. Syst. Evol. Microbiol.">
        <title>The Global Catalogue of Microorganisms (GCM) 10K type strain sequencing project: providing services to taxonomists for standard genome sequencing and annotation.</title>
        <authorList>
            <consortium name="The Broad Institute Genomics Platform"/>
            <consortium name="The Broad Institute Genome Sequencing Center for Infectious Disease"/>
            <person name="Wu L."/>
            <person name="Ma J."/>
        </authorList>
    </citation>
    <scope>NUCLEOTIDE SEQUENCE [LARGE SCALE GENOMIC DNA]</scope>
    <source>
        <strain evidence="18">JCM 18537</strain>
    </source>
</reference>
<evidence type="ECO:0000256" key="11">
    <source>
        <dbReference type="ARBA" id="ARBA00022989"/>
    </source>
</evidence>
<dbReference type="Pfam" id="PF02518">
    <property type="entry name" value="HATPase_c"/>
    <property type="match status" value="1"/>
</dbReference>
<dbReference type="PANTHER" id="PTHR43547:SF10">
    <property type="entry name" value="SENSOR HISTIDINE KINASE DCUS"/>
    <property type="match status" value="1"/>
</dbReference>
<dbReference type="Gene3D" id="1.10.287.130">
    <property type="match status" value="1"/>
</dbReference>
<dbReference type="SMART" id="SM00387">
    <property type="entry name" value="HATPase_c"/>
    <property type="match status" value="1"/>
</dbReference>
<feature type="domain" description="PAS" evidence="16">
    <location>
        <begin position="202"/>
        <end position="245"/>
    </location>
</feature>
<dbReference type="PANTHER" id="PTHR43547">
    <property type="entry name" value="TWO-COMPONENT HISTIDINE KINASE"/>
    <property type="match status" value="1"/>
</dbReference>
<dbReference type="InterPro" id="IPR016120">
    <property type="entry name" value="Sig_transdc_His_kin_SpoOB"/>
</dbReference>
<evidence type="ECO:0000256" key="7">
    <source>
        <dbReference type="ARBA" id="ARBA00022692"/>
    </source>
</evidence>
<keyword evidence="13 14" id="KW-0472">Membrane</keyword>
<dbReference type="Pfam" id="PF00989">
    <property type="entry name" value="PAS"/>
    <property type="match status" value="1"/>
</dbReference>
<proteinExistence type="predicted"/>
<dbReference type="InterPro" id="IPR004358">
    <property type="entry name" value="Sig_transdc_His_kin-like_C"/>
</dbReference>
<dbReference type="InterPro" id="IPR036890">
    <property type="entry name" value="HATPase_C_sf"/>
</dbReference>
<evidence type="ECO:0000256" key="10">
    <source>
        <dbReference type="ARBA" id="ARBA00022840"/>
    </source>
</evidence>
<keyword evidence="10" id="KW-0067">ATP-binding</keyword>
<dbReference type="Proteomes" id="UP001501645">
    <property type="component" value="Unassembled WGS sequence"/>
</dbReference>
<keyword evidence="4" id="KW-1003">Cell membrane</keyword>
<evidence type="ECO:0000256" key="1">
    <source>
        <dbReference type="ARBA" id="ARBA00000085"/>
    </source>
</evidence>
<keyword evidence="12" id="KW-0902">Two-component regulatory system</keyword>
<evidence type="ECO:0000256" key="2">
    <source>
        <dbReference type="ARBA" id="ARBA00004651"/>
    </source>
</evidence>
<keyword evidence="7 14" id="KW-0812">Transmembrane</keyword>
<keyword evidence="6" id="KW-0808">Transferase</keyword>
<name>A0ABP9AFU3_9MICO</name>
<dbReference type="SUPFAM" id="SSF55874">
    <property type="entry name" value="ATPase domain of HSP90 chaperone/DNA topoisomerase II/histidine kinase"/>
    <property type="match status" value="1"/>
</dbReference>
<feature type="domain" description="Histidine kinase" evidence="15">
    <location>
        <begin position="387"/>
        <end position="515"/>
    </location>
</feature>
<keyword evidence="18" id="KW-1185">Reference proteome</keyword>
<keyword evidence="9 17" id="KW-0418">Kinase</keyword>
<evidence type="ECO:0000256" key="12">
    <source>
        <dbReference type="ARBA" id="ARBA00023012"/>
    </source>
</evidence>
<keyword evidence="8" id="KW-0547">Nucleotide-binding</keyword>
<dbReference type="InterPro" id="IPR035965">
    <property type="entry name" value="PAS-like_dom_sf"/>
</dbReference>
<organism evidence="17 18">
    <name type="scientific">Microbacterium gilvum</name>
    <dbReference type="NCBI Taxonomy" id="1336204"/>
    <lineage>
        <taxon>Bacteria</taxon>
        <taxon>Bacillati</taxon>
        <taxon>Actinomycetota</taxon>
        <taxon>Actinomycetes</taxon>
        <taxon>Micrococcales</taxon>
        <taxon>Microbacteriaceae</taxon>
        <taxon>Microbacterium</taxon>
    </lineage>
</organism>
<evidence type="ECO:0000313" key="18">
    <source>
        <dbReference type="Proteomes" id="UP001501645"/>
    </source>
</evidence>
<comment type="catalytic activity">
    <reaction evidence="1">
        <text>ATP + protein L-histidine = ADP + protein N-phospho-L-histidine.</text>
        <dbReference type="EC" id="2.7.13.3"/>
    </reaction>
</comment>
<dbReference type="Gene3D" id="3.30.565.10">
    <property type="entry name" value="Histidine kinase-like ATPase, C-terminal domain"/>
    <property type="match status" value="1"/>
</dbReference>
<dbReference type="Pfam" id="PF17203">
    <property type="entry name" value="sCache_3_2"/>
    <property type="match status" value="1"/>
</dbReference>
<evidence type="ECO:0000256" key="8">
    <source>
        <dbReference type="ARBA" id="ARBA00022741"/>
    </source>
</evidence>
<evidence type="ECO:0000256" key="3">
    <source>
        <dbReference type="ARBA" id="ARBA00012438"/>
    </source>
</evidence>
<dbReference type="EMBL" id="BAABKO010000005">
    <property type="protein sequence ID" value="GAA4780782.1"/>
    <property type="molecule type" value="Genomic_DNA"/>
</dbReference>
<evidence type="ECO:0000256" key="13">
    <source>
        <dbReference type="ARBA" id="ARBA00023136"/>
    </source>
</evidence>
<dbReference type="InterPro" id="IPR013767">
    <property type="entry name" value="PAS_fold"/>
</dbReference>
<evidence type="ECO:0000256" key="6">
    <source>
        <dbReference type="ARBA" id="ARBA00022679"/>
    </source>
</evidence>
<evidence type="ECO:0000313" key="17">
    <source>
        <dbReference type="EMBL" id="GAA4780782.1"/>
    </source>
</evidence>
<sequence>MIRAMPLRSQLVLLQGAVMLVVILSAGVAAVLVQERQIRDQYLDRMIGVAQSVAQLPTVVEAFDDPDPSAVIQPIAELIRTSADVTYVVVTDVEGIRFSHPDPDRIGERASTEPTAATSGEVFVGTQTGTLGESWRVKVPVFGVDGDVVGQASVGMLESDLRADLLGSLGMLVGWLTGAAIVGLALSFALASIVRRRTYGLEPDEIKAMLETRDATLHGIREGILVVDEAGDVVLCNDAAARLLGGAAAVGQPFAEVLELDLDEAVSSQSQALVLAGERVLVAHADAVLVHGKAVGAVVILMDRTETDAALRELAGAQSIAEGLRAQRHEFANTLHTIGGLLELGEGAAALRLVRSAGDGGAISDASIAGIHDLELAALLLAKKARARELGVSLTVDASGLVEAFAVDGADLVTITGNLVDNAIEASAPHGAVEVRLRGSGGGGSIEVSDDGPGIAVEERSSIFDLGHTSKSSAGGRGYGLTLVQRVVRRLGGTIEVGDSALGGARVAVVVPERVGAGRR</sequence>
<dbReference type="InterPro" id="IPR003594">
    <property type="entry name" value="HATPase_dom"/>
</dbReference>
<dbReference type="InterPro" id="IPR000014">
    <property type="entry name" value="PAS"/>
</dbReference>
<feature type="transmembrane region" description="Helical" evidence="14">
    <location>
        <begin position="165"/>
        <end position="191"/>
    </location>
</feature>
<protein>
    <recommendedName>
        <fullName evidence="3">histidine kinase</fullName>
        <ecNumber evidence="3">2.7.13.3</ecNumber>
    </recommendedName>
</protein>
<evidence type="ECO:0000256" key="5">
    <source>
        <dbReference type="ARBA" id="ARBA00022553"/>
    </source>
</evidence>
<keyword evidence="5" id="KW-0597">Phosphoprotein</keyword>
<accession>A0ABP9AFU3</accession>
<dbReference type="PROSITE" id="PS50109">
    <property type="entry name" value="HIS_KIN"/>
    <property type="match status" value="1"/>
</dbReference>
<gene>
    <name evidence="17" type="ORF">GCM10023351_27270</name>
</gene>